<evidence type="ECO:0008006" key="3">
    <source>
        <dbReference type="Google" id="ProtNLM"/>
    </source>
</evidence>
<dbReference type="AlphaFoldDB" id="A0A061A630"/>
<sequence length="151" mass="16682">MAGDVLKPLLLCIQASEYVLQLDETTDVAGLAHVRYIYGGSIKEDILFWKPGEDIFKVLDSFVTSNGLWWSRCVGICTDGEKAMTARHSGVVTRVQAVAPDATWVHCSIYREALAAKGMPDSLKDVLDTTVTMVHFVKARPLNSCIFCIMQ</sequence>
<reference evidence="1" key="2">
    <citation type="submission" date="2014-03" db="EMBL/GenBank/DDBJ databases">
        <authorList>
            <person name="Genoscope - CEA"/>
        </authorList>
    </citation>
    <scope>NUCLEOTIDE SEQUENCE</scope>
</reference>
<evidence type="ECO:0000313" key="1">
    <source>
        <dbReference type="EMBL" id="CDR18275.1"/>
    </source>
</evidence>
<evidence type="ECO:0000313" key="2">
    <source>
        <dbReference type="Proteomes" id="UP000193380"/>
    </source>
</evidence>
<reference evidence="1" key="1">
    <citation type="journal article" date="2014" name="Nat. Commun.">
        <title>The rainbow trout genome provides novel insights into evolution after whole-genome duplication in vertebrates.</title>
        <authorList>
            <person name="Berthelot C."/>
            <person name="Brunet F."/>
            <person name="Chalopin D."/>
            <person name="Juanchich A."/>
            <person name="Bernard M."/>
            <person name="Noel B."/>
            <person name="Bento P."/>
            <person name="Da Silva C."/>
            <person name="Labadie K."/>
            <person name="Alberti A."/>
            <person name="Aury J.M."/>
            <person name="Louis A."/>
            <person name="Dehais P."/>
            <person name="Bardou P."/>
            <person name="Montfort J."/>
            <person name="Klopp C."/>
            <person name="Cabau C."/>
            <person name="Gaspin C."/>
            <person name="Thorgaard G.H."/>
            <person name="Boussaha M."/>
            <person name="Quillet E."/>
            <person name="Guyomard R."/>
            <person name="Galiana D."/>
            <person name="Bobe J."/>
            <person name="Volff J.N."/>
            <person name="Genet C."/>
            <person name="Wincker P."/>
            <person name="Jaillon O."/>
            <person name="Roest Crollius H."/>
            <person name="Guiguen Y."/>
        </authorList>
    </citation>
    <scope>NUCLEOTIDE SEQUENCE [LARGE SCALE GENOMIC DNA]</scope>
</reference>
<protein>
    <recommendedName>
        <fullName evidence="3">DUF4371 domain-containing protein</fullName>
    </recommendedName>
</protein>
<dbReference type="PANTHER" id="PTHR45913">
    <property type="entry name" value="EPM2A-INTERACTING PROTEIN 1"/>
    <property type="match status" value="1"/>
</dbReference>
<accession>A0A061A630</accession>
<organism evidence="1 2">
    <name type="scientific">Oncorhynchus mykiss</name>
    <name type="common">Rainbow trout</name>
    <name type="synonym">Salmo gairdneri</name>
    <dbReference type="NCBI Taxonomy" id="8022"/>
    <lineage>
        <taxon>Eukaryota</taxon>
        <taxon>Metazoa</taxon>
        <taxon>Chordata</taxon>
        <taxon>Craniata</taxon>
        <taxon>Vertebrata</taxon>
        <taxon>Euteleostomi</taxon>
        <taxon>Actinopterygii</taxon>
        <taxon>Neopterygii</taxon>
        <taxon>Teleostei</taxon>
        <taxon>Protacanthopterygii</taxon>
        <taxon>Salmoniformes</taxon>
        <taxon>Salmonidae</taxon>
        <taxon>Salmoninae</taxon>
        <taxon>Oncorhynchus</taxon>
    </lineage>
</organism>
<proteinExistence type="predicted"/>
<dbReference type="EMBL" id="FR975634">
    <property type="protein sequence ID" value="CDR18275.1"/>
    <property type="molecule type" value="Genomic_DNA"/>
</dbReference>
<dbReference type="PaxDb" id="8022-A0A061A630"/>
<dbReference type="Proteomes" id="UP000193380">
    <property type="component" value="Unassembled WGS sequence"/>
</dbReference>
<dbReference type="STRING" id="8022.A0A061A630"/>
<gene>
    <name evidence="1" type="ORF">GSONMT00037800001</name>
</gene>
<name>A0A061A630_ONCMY</name>
<dbReference type="PANTHER" id="PTHR45913:SF19">
    <property type="entry name" value="LOW QUALITY PROTEIN: ZINC FINGER BED DOMAIN-CONTAINING PROTEIN 5-LIKE"/>
    <property type="match status" value="1"/>
</dbReference>